<feature type="signal peptide" evidence="1">
    <location>
        <begin position="1"/>
        <end position="24"/>
    </location>
</feature>
<organism evidence="2 3">
    <name type="scientific">Calicophoron daubneyi</name>
    <name type="common">Rumen fluke</name>
    <name type="synonym">Paramphistomum daubneyi</name>
    <dbReference type="NCBI Taxonomy" id="300641"/>
    <lineage>
        <taxon>Eukaryota</taxon>
        <taxon>Metazoa</taxon>
        <taxon>Spiralia</taxon>
        <taxon>Lophotrochozoa</taxon>
        <taxon>Platyhelminthes</taxon>
        <taxon>Trematoda</taxon>
        <taxon>Digenea</taxon>
        <taxon>Plagiorchiida</taxon>
        <taxon>Pronocephalata</taxon>
        <taxon>Paramphistomoidea</taxon>
        <taxon>Paramphistomidae</taxon>
        <taxon>Calicophoron</taxon>
    </lineage>
</organism>
<evidence type="ECO:0000256" key="1">
    <source>
        <dbReference type="SAM" id="SignalP"/>
    </source>
</evidence>
<feature type="chain" id="PRO_5043607015" evidence="1">
    <location>
        <begin position="25"/>
        <end position="265"/>
    </location>
</feature>
<dbReference type="AlphaFoldDB" id="A0AAV2TM09"/>
<proteinExistence type="predicted"/>
<dbReference type="Proteomes" id="UP001497525">
    <property type="component" value="Unassembled WGS sequence"/>
</dbReference>
<keyword evidence="1" id="KW-0732">Signal</keyword>
<name>A0AAV2TM09_CALDB</name>
<sequence>MNFVEYFLLVFSVAFMSLQKATDAKEYTIPEANPNQQSFSIDGGSMSGSTLIYDNYRGRDVKFGFYLTKTNNPNATVSFYANNETKVYNSNFELTVNGTSINFSLSSSWSAGDTGNAVYTTVNGPPEDGYDRNATNLPVAGAYEIQNTTGIRQRIWARDHCGVKVTLDSINAHPSDEDPDSCDTVLNFDDGRTVGESMIGETLTFPSSPVGFVINSSCAIGEVELFYSEAVSSNTTAPTSPTTSGINMVAYSPLIMIALTMAAIQ</sequence>
<dbReference type="EMBL" id="CAXLJL010000401">
    <property type="protein sequence ID" value="CAL5137462.1"/>
    <property type="molecule type" value="Genomic_DNA"/>
</dbReference>
<accession>A0AAV2TM09</accession>
<comment type="caution">
    <text evidence="2">The sequence shown here is derived from an EMBL/GenBank/DDBJ whole genome shotgun (WGS) entry which is preliminary data.</text>
</comment>
<gene>
    <name evidence="2" type="ORF">CDAUBV1_LOCUS11773</name>
</gene>
<evidence type="ECO:0000313" key="3">
    <source>
        <dbReference type="Proteomes" id="UP001497525"/>
    </source>
</evidence>
<evidence type="ECO:0000313" key="2">
    <source>
        <dbReference type="EMBL" id="CAL5137462.1"/>
    </source>
</evidence>
<reference evidence="2" key="1">
    <citation type="submission" date="2024-06" db="EMBL/GenBank/DDBJ databases">
        <authorList>
            <person name="Liu X."/>
            <person name="Lenzi L."/>
            <person name="Haldenby T S."/>
            <person name="Uol C."/>
        </authorList>
    </citation>
    <scope>NUCLEOTIDE SEQUENCE</scope>
</reference>
<protein>
    <submittedName>
        <fullName evidence="2">Uncharacterized protein</fullName>
    </submittedName>
</protein>